<keyword evidence="3" id="KW-0949">S-adenosyl-L-methionine</keyword>
<name>A0A916XB06_9HYPH</name>
<dbReference type="SUPFAM" id="SSF46785">
    <property type="entry name" value="Winged helix' DNA-binding domain"/>
    <property type="match status" value="1"/>
</dbReference>
<keyword evidence="1 6" id="KW-0489">Methyltransferase</keyword>
<feature type="domain" description="O-methyltransferase dimerisation" evidence="5">
    <location>
        <begin position="76"/>
        <end position="151"/>
    </location>
</feature>
<evidence type="ECO:0000313" key="7">
    <source>
        <dbReference type="Proteomes" id="UP000637002"/>
    </source>
</evidence>
<evidence type="ECO:0000259" key="5">
    <source>
        <dbReference type="Pfam" id="PF08100"/>
    </source>
</evidence>
<dbReference type="Proteomes" id="UP000637002">
    <property type="component" value="Unassembled WGS sequence"/>
</dbReference>
<dbReference type="Pfam" id="PF00891">
    <property type="entry name" value="Methyltransf_2"/>
    <property type="match status" value="1"/>
</dbReference>
<evidence type="ECO:0000256" key="1">
    <source>
        <dbReference type="ARBA" id="ARBA00022603"/>
    </source>
</evidence>
<dbReference type="Pfam" id="PF08100">
    <property type="entry name" value="Dimerisation"/>
    <property type="match status" value="1"/>
</dbReference>
<dbReference type="GO" id="GO:0046983">
    <property type="term" value="F:protein dimerization activity"/>
    <property type="evidence" value="ECO:0007669"/>
    <property type="project" value="InterPro"/>
</dbReference>
<proteinExistence type="predicted"/>
<dbReference type="PROSITE" id="PS51683">
    <property type="entry name" value="SAM_OMT_II"/>
    <property type="match status" value="1"/>
</dbReference>
<dbReference type="CDD" id="cd02440">
    <property type="entry name" value="AdoMet_MTases"/>
    <property type="match status" value="1"/>
</dbReference>
<comment type="caution">
    <text evidence="6">The sequence shown here is derived from an EMBL/GenBank/DDBJ whole genome shotgun (WGS) entry which is preliminary data.</text>
</comment>
<dbReference type="Gene3D" id="1.10.287.1350">
    <property type="match status" value="1"/>
</dbReference>
<dbReference type="GO" id="GO:0008171">
    <property type="term" value="F:O-methyltransferase activity"/>
    <property type="evidence" value="ECO:0007669"/>
    <property type="project" value="InterPro"/>
</dbReference>
<dbReference type="InterPro" id="IPR012967">
    <property type="entry name" value="COMT_dimerisation"/>
</dbReference>
<dbReference type="EMBL" id="BMGG01000003">
    <property type="protein sequence ID" value="GGC60138.1"/>
    <property type="molecule type" value="Genomic_DNA"/>
</dbReference>
<dbReference type="InterPro" id="IPR001077">
    <property type="entry name" value="COMT_C"/>
</dbReference>
<dbReference type="SUPFAM" id="SSF53335">
    <property type="entry name" value="S-adenosyl-L-methionine-dependent methyltransferases"/>
    <property type="match status" value="1"/>
</dbReference>
<organism evidence="6 7">
    <name type="scientific">Chelatococcus reniformis</name>
    <dbReference type="NCBI Taxonomy" id="1494448"/>
    <lineage>
        <taxon>Bacteria</taxon>
        <taxon>Pseudomonadati</taxon>
        <taxon>Pseudomonadota</taxon>
        <taxon>Alphaproteobacteria</taxon>
        <taxon>Hyphomicrobiales</taxon>
        <taxon>Chelatococcaceae</taxon>
        <taxon>Chelatococcus</taxon>
    </lineage>
</organism>
<dbReference type="Gene3D" id="3.40.50.150">
    <property type="entry name" value="Vaccinia Virus protein VP39"/>
    <property type="match status" value="1"/>
</dbReference>
<evidence type="ECO:0000256" key="2">
    <source>
        <dbReference type="ARBA" id="ARBA00022679"/>
    </source>
</evidence>
<evidence type="ECO:0000259" key="4">
    <source>
        <dbReference type="Pfam" id="PF00891"/>
    </source>
</evidence>
<dbReference type="InterPro" id="IPR036390">
    <property type="entry name" value="WH_DNA-bd_sf"/>
</dbReference>
<dbReference type="InterPro" id="IPR016461">
    <property type="entry name" value="COMT-like"/>
</dbReference>
<keyword evidence="7" id="KW-1185">Reference proteome</keyword>
<evidence type="ECO:0000313" key="6">
    <source>
        <dbReference type="EMBL" id="GGC60138.1"/>
    </source>
</evidence>
<feature type="domain" description="O-methyltransferase C-terminal" evidence="4">
    <location>
        <begin position="174"/>
        <end position="378"/>
    </location>
</feature>
<evidence type="ECO:0000256" key="3">
    <source>
        <dbReference type="ARBA" id="ARBA00022691"/>
    </source>
</evidence>
<gene>
    <name evidence="6" type="ORF">GCM10010994_18510</name>
</gene>
<keyword evidence="2" id="KW-0808">Transferase</keyword>
<reference evidence="6" key="2">
    <citation type="submission" date="2020-09" db="EMBL/GenBank/DDBJ databases">
        <authorList>
            <person name="Sun Q."/>
            <person name="Zhou Y."/>
        </authorList>
    </citation>
    <scope>NUCLEOTIDE SEQUENCE</scope>
    <source>
        <strain evidence="6">CGMCC 1.12919</strain>
    </source>
</reference>
<dbReference type="InterPro" id="IPR029063">
    <property type="entry name" value="SAM-dependent_MTases_sf"/>
</dbReference>
<dbReference type="Gene3D" id="1.10.10.10">
    <property type="entry name" value="Winged helix-like DNA-binding domain superfamily/Winged helix DNA-binding domain"/>
    <property type="match status" value="1"/>
</dbReference>
<dbReference type="GO" id="GO:0032259">
    <property type="term" value="P:methylation"/>
    <property type="evidence" value="ECO:0007669"/>
    <property type="project" value="UniProtKB-KW"/>
</dbReference>
<sequence>MAQTALHEKARAHSVPLILAGEMQLASSMPASVGPSRHAGAADAACARRVRRACARVNLHAVVEDGRMPTPSQQIMRLGFGFAVSQALRVVADLNIPDLLASGECSVEELADTAGANADALYRVMRLLAAEGVFRETLPRRFALTDVGAALSAGTGSGPRDFVRMINAEPYLAFEQLLHSVRTGEPAFDKVFGKPRFDWLATHPDEAHLFQRAMVALSQGANEAVAEAYDFGVAGRVVDVGGGHGQLLAAILARNPHLSGVLFDQPAGIAAAQAGAGGSLPRTEMIAGDFFDAVPPGADVYIAKKVIHDWDDERAVAILRNCRRAMAPGGKVLLAETIVPAGDEPAQIKMIDVTMLAVTGGLERTEAQYAALLAAAGLRLERLIATPVPISLLEASGA</sequence>
<accession>A0A916XB06</accession>
<reference evidence="6" key="1">
    <citation type="journal article" date="2014" name="Int. J. Syst. Evol. Microbiol.">
        <title>Complete genome sequence of Corynebacterium casei LMG S-19264T (=DSM 44701T), isolated from a smear-ripened cheese.</title>
        <authorList>
            <consortium name="US DOE Joint Genome Institute (JGI-PGF)"/>
            <person name="Walter F."/>
            <person name="Albersmeier A."/>
            <person name="Kalinowski J."/>
            <person name="Ruckert C."/>
        </authorList>
    </citation>
    <scope>NUCLEOTIDE SEQUENCE</scope>
    <source>
        <strain evidence="6">CGMCC 1.12919</strain>
    </source>
</reference>
<dbReference type="PANTHER" id="PTHR43712">
    <property type="entry name" value="PUTATIVE (AFU_ORTHOLOGUE AFUA_4G14580)-RELATED"/>
    <property type="match status" value="1"/>
</dbReference>
<dbReference type="AlphaFoldDB" id="A0A916XB06"/>
<dbReference type="PANTHER" id="PTHR43712:SF2">
    <property type="entry name" value="O-METHYLTRANSFERASE CICE"/>
    <property type="match status" value="1"/>
</dbReference>
<dbReference type="InterPro" id="IPR036388">
    <property type="entry name" value="WH-like_DNA-bd_sf"/>
</dbReference>
<protein>
    <submittedName>
        <fullName evidence="6">Methyltransferase</fullName>
    </submittedName>
</protein>